<dbReference type="GO" id="GO:0005768">
    <property type="term" value="C:endosome"/>
    <property type="evidence" value="ECO:0007669"/>
    <property type="project" value="TreeGrafter"/>
</dbReference>
<comment type="caution">
    <text evidence="3">The sequence shown here is derived from an EMBL/GenBank/DDBJ whole genome shotgun (WGS) entry which is preliminary data.</text>
</comment>
<dbReference type="SMART" id="SM00312">
    <property type="entry name" value="PX"/>
    <property type="match status" value="1"/>
</dbReference>
<dbReference type="STRING" id="448386.A0A2V3J4N1"/>
<dbReference type="AlphaFoldDB" id="A0A2V3J4N1"/>
<evidence type="ECO:0000259" key="2">
    <source>
        <dbReference type="PROSITE" id="PS50195"/>
    </source>
</evidence>
<name>A0A2V3J4N1_9FLOR</name>
<feature type="compositionally biased region" description="Polar residues" evidence="1">
    <location>
        <begin position="386"/>
        <end position="398"/>
    </location>
</feature>
<feature type="region of interest" description="Disordered" evidence="1">
    <location>
        <begin position="383"/>
        <end position="429"/>
    </location>
</feature>
<evidence type="ECO:0000313" key="3">
    <source>
        <dbReference type="EMBL" id="PXF49411.1"/>
    </source>
</evidence>
<protein>
    <recommendedName>
        <fullName evidence="2">PX domain-containing protein</fullName>
    </recommendedName>
</protein>
<dbReference type="GO" id="GO:0035091">
    <property type="term" value="F:phosphatidylinositol binding"/>
    <property type="evidence" value="ECO:0007669"/>
    <property type="project" value="InterPro"/>
</dbReference>
<dbReference type="SUPFAM" id="SSF64268">
    <property type="entry name" value="PX domain"/>
    <property type="match status" value="1"/>
</dbReference>
<dbReference type="Gene3D" id="3.30.1520.10">
    <property type="entry name" value="Phox-like domain"/>
    <property type="match status" value="1"/>
</dbReference>
<gene>
    <name evidence="3" type="ORF">BWQ96_00727</name>
</gene>
<dbReference type="InterPro" id="IPR027267">
    <property type="entry name" value="AH/BAR_dom_sf"/>
</dbReference>
<reference evidence="3 4" key="1">
    <citation type="journal article" date="2018" name="Mol. Biol. Evol.">
        <title>Analysis of the draft genome of the red seaweed Gracilariopsis chorda provides insights into genome size evolution in Rhodophyta.</title>
        <authorList>
            <person name="Lee J."/>
            <person name="Yang E.C."/>
            <person name="Graf L."/>
            <person name="Yang J.H."/>
            <person name="Qiu H."/>
            <person name="Zel Zion U."/>
            <person name="Chan C.X."/>
            <person name="Stephens T.G."/>
            <person name="Weber A.P.M."/>
            <person name="Boo G.H."/>
            <person name="Boo S.M."/>
            <person name="Kim K.M."/>
            <person name="Shin Y."/>
            <person name="Jung M."/>
            <person name="Lee S.J."/>
            <person name="Yim H.S."/>
            <person name="Lee J.H."/>
            <person name="Bhattacharya D."/>
            <person name="Yoon H.S."/>
        </authorList>
    </citation>
    <scope>NUCLEOTIDE SEQUENCE [LARGE SCALE GENOMIC DNA]</scope>
    <source>
        <strain evidence="3 4">SKKU-2015</strain>
        <tissue evidence="3">Whole body</tissue>
    </source>
</reference>
<keyword evidence="4" id="KW-1185">Reference proteome</keyword>
<dbReference type="PANTHER" id="PTHR10555:SF170">
    <property type="entry name" value="FI18122P1"/>
    <property type="match status" value="1"/>
</dbReference>
<evidence type="ECO:0000256" key="1">
    <source>
        <dbReference type="SAM" id="MobiDB-lite"/>
    </source>
</evidence>
<feature type="region of interest" description="Disordered" evidence="1">
    <location>
        <begin position="626"/>
        <end position="653"/>
    </location>
</feature>
<accession>A0A2V3J4N1</accession>
<dbReference type="OrthoDB" id="4408at2759"/>
<feature type="region of interest" description="Disordered" evidence="1">
    <location>
        <begin position="1"/>
        <end position="59"/>
    </location>
</feature>
<feature type="domain" description="PX" evidence="2">
    <location>
        <begin position="126"/>
        <end position="249"/>
    </location>
</feature>
<dbReference type="Pfam" id="PF00787">
    <property type="entry name" value="PX"/>
    <property type="match status" value="1"/>
</dbReference>
<dbReference type="Gene3D" id="1.20.1270.60">
    <property type="entry name" value="Arfaptin homology (AH) domain/BAR domain"/>
    <property type="match status" value="1"/>
</dbReference>
<dbReference type="PROSITE" id="PS50195">
    <property type="entry name" value="PX"/>
    <property type="match status" value="1"/>
</dbReference>
<dbReference type="InterPro" id="IPR036871">
    <property type="entry name" value="PX_dom_sf"/>
</dbReference>
<sequence length="653" mass="72951">MSASSGSKARTKAEGEHPLRGDPLNVLPDAVFVPRRQRSRVVPTPPRSPLRKPSLPLIPTPPTLIPEEASALLEAHSDADDPLLLDLAQRIERPESPPSGEAYAADIHAFLAGLDDDEREIPSDGVIDRSDVTLFLAPTQRGAGAGVYLVRSRRNWSIVSNPTHDDYYLVRRSIADFMWLDDCLRARNEGVIVPSLPSLAFTGRVKHGYAYEHERLRGLQAFLRRVATHAILSTREEVLAFLGALGEEEWQKVRRETISNESSITSALFGSSVDGNAVDKFGRWSEKFLWQTGRRLNKALVWFLEGDSSEEPTENSAEARVERLHTYVKELGTSLAFIRHAAEKLHKQREAERSSTVAMQNALHELGKREGGKFGNQLERVRLEISSENETGSRSMDYTTADRKRSGSGGGLRDEDNSRVHLSPRPLSYSASRVRTMRDSLGAESNIHSQRVTFELGGVSQREEENSIAGRGSMDARNTVVTTMPVARVVDEVFRDYEERARGAQRIMNARREEQDAYEHAVAVYTKLRDKLESRTGSMWDDRIETSNQGLEGLKKEVGKASNRLKEVRERYKKVALSTTDELRRLRSDMHEDLCEALHVMAVELGRQHAAQAEAWKALSQSLNDFRKSSKTSGAPSPPSGSGPSRNRTQTNL</sequence>
<organism evidence="3 4">
    <name type="scientific">Gracilariopsis chorda</name>
    <dbReference type="NCBI Taxonomy" id="448386"/>
    <lineage>
        <taxon>Eukaryota</taxon>
        <taxon>Rhodophyta</taxon>
        <taxon>Florideophyceae</taxon>
        <taxon>Rhodymeniophycidae</taxon>
        <taxon>Gracilariales</taxon>
        <taxon>Gracilariaceae</taxon>
        <taxon>Gracilariopsis</taxon>
    </lineage>
</organism>
<dbReference type="PANTHER" id="PTHR10555">
    <property type="entry name" value="SORTING NEXIN"/>
    <property type="match status" value="1"/>
</dbReference>
<feature type="compositionally biased region" description="Basic and acidic residues" evidence="1">
    <location>
        <begin position="11"/>
        <end position="20"/>
    </location>
</feature>
<dbReference type="EMBL" id="NBIV01000005">
    <property type="protein sequence ID" value="PXF49411.1"/>
    <property type="molecule type" value="Genomic_DNA"/>
</dbReference>
<evidence type="ECO:0000313" key="4">
    <source>
        <dbReference type="Proteomes" id="UP000247409"/>
    </source>
</evidence>
<proteinExistence type="predicted"/>
<dbReference type="InterPro" id="IPR001683">
    <property type="entry name" value="PX_dom"/>
</dbReference>
<dbReference type="Proteomes" id="UP000247409">
    <property type="component" value="Unassembled WGS sequence"/>
</dbReference>